<accession>A0ABN9MJH4</accession>
<protein>
    <submittedName>
        <fullName evidence="2">Uncharacterized protein</fullName>
    </submittedName>
</protein>
<keyword evidence="1" id="KW-0472">Membrane</keyword>
<name>A0ABN9MJH4_9NEOB</name>
<evidence type="ECO:0000256" key="1">
    <source>
        <dbReference type="SAM" id="Phobius"/>
    </source>
</evidence>
<reference evidence="2" key="1">
    <citation type="submission" date="2023-07" db="EMBL/GenBank/DDBJ databases">
        <authorList>
            <person name="Stuckert A."/>
        </authorList>
    </citation>
    <scope>NUCLEOTIDE SEQUENCE</scope>
</reference>
<keyword evidence="1" id="KW-1133">Transmembrane helix</keyword>
<dbReference type="EMBL" id="CAUEEQ010068919">
    <property type="protein sequence ID" value="CAJ0965663.1"/>
    <property type="molecule type" value="Genomic_DNA"/>
</dbReference>
<keyword evidence="3" id="KW-1185">Reference proteome</keyword>
<proteinExistence type="predicted"/>
<gene>
    <name evidence="2" type="ORF">RIMI_LOCUS20510340</name>
</gene>
<comment type="caution">
    <text evidence="2">The sequence shown here is derived from an EMBL/GenBank/DDBJ whole genome shotgun (WGS) entry which is preliminary data.</text>
</comment>
<organism evidence="2 3">
    <name type="scientific">Ranitomeya imitator</name>
    <name type="common">mimic poison frog</name>
    <dbReference type="NCBI Taxonomy" id="111125"/>
    <lineage>
        <taxon>Eukaryota</taxon>
        <taxon>Metazoa</taxon>
        <taxon>Chordata</taxon>
        <taxon>Craniata</taxon>
        <taxon>Vertebrata</taxon>
        <taxon>Euteleostomi</taxon>
        <taxon>Amphibia</taxon>
        <taxon>Batrachia</taxon>
        <taxon>Anura</taxon>
        <taxon>Neobatrachia</taxon>
        <taxon>Hyloidea</taxon>
        <taxon>Dendrobatidae</taxon>
        <taxon>Dendrobatinae</taxon>
        <taxon>Ranitomeya</taxon>
    </lineage>
</organism>
<evidence type="ECO:0000313" key="2">
    <source>
        <dbReference type="EMBL" id="CAJ0965663.1"/>
    </source>
</evidence>
<feature type="transmembrane region" description="Helical" evidence="1">
    <location>
        <begin position="43"/>
        <end position="64"/>
    </location>
</feature>
<sequence>MSHRRKRLRILEEFTRGELDILVATDVACPADCIFLKSPMSSIMIYLMIVKTMCIVLVVLAALVCNLACEEYALNSKTYRNRDVILPCDSSVSKYNTDALLTELSTCEAFKRRRHLGPRRN</sequence>
<dbReference type="Proteomes" id="UP001176940">
    <property type="component" value="Unassembled WGS sequence"/>
</dbReference>
<evidence type="ECO:0000313" key="3">
    <source>
        <dbReference type="Proteomes" id="UP001176940"/>
    </source>
</evidence>
<keyword evidence="1" id="KW-0812">Transmembrane</keyword>